<dbReference type="AlphaFoldDB" id="A0A0L8C6H6"/>
<dbReference type="PANTHER" id="PTHR48104:SF30">
    <property type="entry name" value="METACASPASE-1"/>
    <property type="match status" value="1"/>
</dbReference>
<dbReference type="PANTHER" id="PTHR48104">
    <property type="entry name" value="METACASPASE-4"/>
    <property type="match status" value="1"/>
</dbReference>
<comment type="caution">
    <text evidence="3">The sequence shown here is derived from an EMBL/GenBank/DDBJ whole genome shotgun (WGS) entry which is preliminary data.</text>
</comment>
<protein>
    <recommendedName>
        <fullName evidence="2">Peptidase C14 caspase domain-containing protein</fullName>
    </recommendedName>
</protein>
<evidence type="ECO:0000313" key="3">
    <source>
        <dbReference type="EMBL" id="KOF22471.1"/>
    </source>
</evidence>
<gene>
    <name evidence="3" type="ORF">AC244_02800</name>
</gene>
<dbReference type="PATRIC" id="fig|106592.7.peg.598"/>
<sequence>MLLRKILISCVFLGLPVLPAMATTSALVVGVDIYPHEVSLDGAVKDARDVAQALKKAGVGAIREFINEQATKDAIRAAWLELVGAATSGDTIILTYAGHGAQMPELVAGSEPDGLDEFLELPGFDRSRAEETAKEIIVDNELNAWFAEAEAKGVQVLFVSDSCYSGGMNRSISGKTRLAPTVRAQLPPPSQEAVSGAAVKDADLSQVTILAASLESQPTPEVVIEGVPRGALSWSFSRALEGAADRDGDGLISRVELEDYVFSNVKLQSEALQVPNFTPQVPRSDKEIVLSLPRSATLAADNGTAASGRPSKLKPAREMGWAGKLALSVEGTAPKLENVGGTGVPYRWDATSGTFYTPNGDVAGEHVAADMVQGVVDKFILLDFLKVLAAQNPGKVALTPVKDIYSSGDRLNFDAPQSGYANMLVFNLANTGEIQLLDAQIEGSGSHVFKLRDLEVVKPFGADHLVVVSTNAPIDAVAAALSSPGVDAFKLLRLLEERLDGTDSAVAIQPLYTRERGQ</sequence>
<dbReference type="Gene3D" id="3.40.50.1460">
    <property type="match status" value="1"/>
</dbReference>
<name>A0A0L8C6H6_ENSAD</name>
<dbReference type="InterPro" id="IPR011600">
    <property type="entry name" value="Pept_C14_caspase"/>
</dbReference>
<dbReference type="Proteomes" id="UP000037425">
    <property type="component" value="Unassembled WGS sequence"/>
</dbReference>
<accession>A0A0L8C6H6</accession>
<dbReference type="InterPro" id="IPR018247">
    <property type="entry name" value="EF_Hand_1_Ca_BS"/>
</dbReference>
<organism evidence="3 4">
    <name type="scientific">Ensifer adhaerens</name>
    <name type="common">Sinorhizobium morelense</name>
    <dbReference type="NCBI Taxonomy" id="106592"/>
    <lineage>
        <taxon>Bacteria</taxon>
        <taxon>Pseudomonadati</taxon>
        <taxon>Pseudomonadota</taxon>
        <taxon>Alphaproteobacteria</taxon>
        <taxon>Hyphomicrobiales</taxon>
        <taxon>Rhizobiaceae</taxon>
        <taxon>Sinorhizobium/Ensifer group</taxon>
        <taxon>Ensifer</taxon>
    </lineage>
</organism>
<dbReference type="Pfam" id="PF00656">
    <property type="entry name" value="Peptidase_C14"/>
    <property type="match status" value="1"/>
</dbReference>
<proteinExistence type="predicted"/>
<feature type="domain" description="Peptidase C14 caspase" evidence="2">
    <location>
        <begin position="26"/>
        <end position="242"/>
    </location>
</feature>
<feature type="signal peptide" evidence="1">
    <location>
        <begin position="1"/>
        <end position="22"/>
    </location>
</feature>
<dbReference type="InterPro" id="IPR050452">
    <property type="entry name" value="Metacaspase"/>
</dbReference>
<evidence type="ECO:0000256" key="1">
    <source>
        <dbReference type="SAM" id="SignalP"/>
    </source>
</evidence>
<evidence type="ECO:0000313" key="4">
    <source>
        <dbReference type="Proteomes" id="UP000037425"/>
    </source>
</evidence>
<dbReference type="PROSITE" id="PS00018">
    <property type="entry name" value="EF_HAND_1"/>
    <property type="match status" value="1"/>
</dbReference>
<feature type="chain" id="PRO_5005581580" description="Peptidase C14 caspase domain-containing protein" evidence="1">
    <location>
        <begin position="23"/>
        <end position="518"/>
    </location>
</feature>
<dbReference type="GO" id="GO:0005737">
    <property type="term" value="C:cytoplasm"/>
    <property type="evidence" value="ECO:0007669"/>
    <property type="project" value="TreeGrafter"/>
</dbReference>
<dbReference type="GO" id="GO:0006508">
    <property type="term" value="P:proteolysis"/>
    <property type="evidence" value="ECO:0007669"/>
    <property type="project" value="InterPro"/>
</dbReference>
<dbReference type="GO" id="GO:0004197">
    <property type="term" value="F:cysteine-type endopeptidase activity"/>
    <property type="evidence" value="ECO:0007669"/>
    <property type="project" value="InterPro"/>
</dbReference>
<dbReference type="EMBL" id="LGAP01000001">
    <property type="protein sequence ID" value="KOF22471.1"/>
    <property type="molecule type" value="Genomic_DNA"/>
</dbReference>
<reference evidence="4" key="1">
    <citation type="submission" date="2015-07" db="EMBL/GenBank/DDBJ databases">
        <title>Whole genome sequence of an Ensifer adhaerens strain isolated from a cave pool in the Wind Cave National Park.</title>
        <authorList>
            <person name="Eng W.W.H."/>
            <person name="Gan H.M."/>
            <person name="Barton H.A."/>
            <person name="Savka M.A."/>
        </authorList>
    </citation>
    <scope>NUCLEOTIDE SEQUENCE [LARGE SCALE GENOMIC DNA]</scope>
    <source>
        <strain evidence="4">SD006</strain>
    </source>
</reference>
<keyword evidence="1" id="KW-0732">Signal</keyword>
<evidence type="ECO:0000259" key="2">
    <source>
        <dbReference type="Pfam" id="PF00656"/>
    </source>
</evidence>